<keyword evidence="2" id="KW-1133">Transmembrane helix</keyword>
<feature type="transmembrane region" description="Helical" evidence="2">
    <location>
        <begin position="82"/>
        <end position="102"/>
    </location>
</feature>
<reference evidence="3" key="1">
    <citation type="journal article" date="2020" name="J. Eukaryot. Microbiol.">
        <title>De novo Sequencing, Assembly and Annotation of the Transcriptome for the Free-Living Testate Amoeba Arcella intermedia.</title>
        <authorList>
            <person name="Ribeiro G.M."/>
            <person name="Porfirio-Sousa A.L."/>
            <person name="Maurer-Alcala X.X."/>
            <person name="Katz L.A."/>
            <person name="Lahr D.J.G."/>
        </authorList>
    </citation>
    <scope>NUCLEOTIDE SEQUENCE</scope>
</reference>
<evidence type="ECO:0008006" key="4">
    <source>
        <dbReference type="Google" id="ProtNLM"/>
    </source>
</evidence>
<dbReference type="EMBL" id="GIBP01003544">
    <property type="protein sequence ID" value="NDV32513.1"/>
    <property type="molecule type" value="Transcribed_RNA"/>
</dbReference>
<feature type="transmembrane region" description="Helical" evidence="2">
    <location>
        <begin position="193"/>
        <end position="215"/>
    </location>
</feature>
<dbReference type="Pfam" id="PF01770">
    <property type="entry name" value="Folate_carrier"/>
    <property type="match status" value="2"/>
</dbReference>
<feature type="transmembrane region" description="Helical" evidence="2">
    <location>
        <begin position="319"/>
        <end position="341"/>
    </location>
</feature>
<dbReference type="Gene3D" id="1.20.1250.20">
    <property type="entry name" value="MFS general substrate transporter like domains"/>
    <property type="match status" value="1"/>
</dbReference>
<dbReference type="PANTHER" id="PTHR10686:SF18">
    <property type="entry name" value="IP11787P-RELATED"/>
    <property type="match status" value="1"/>
</dbReference>
<evidence type="ECO:0000256" key="1">
    <source>
        <dbReference type="ARBA" id="ARBA00005773"/>
    </source>
</evidence>
<evidence type="ECO:0000313" key="3">
    <source>
        <dbReference type="EMBL" id="NDV32513.1"/>
    </source>
</evidence>
<comment type="similarity">
    <text evidence="1">Belongs to the reduced folate carrier (RFC) transporter (TC 2.A.48) family.</text>
</comment>
<dbReference type="AlphaFoldDB" id="A0A6B2L634"/>
<dbReference type="GO" id="GO:0090482">
    <property type="term" value="F:vitamin transmembrane transporter activity"/>
    <property type="evidence" value="ECO:0007669"/>
    <property type="project" value="InterPro"/>
</dbReference>
<keyword evidence="2" id="KW-0812">Transmembrane</keyword>
<feature type="transmembrane region" description="Helical" evidence="2">
    <location>
        <begin position="227"/>
        <end position="247"/>
    </location>
</feature>
<feature type="transmembrane region" description="Helical" evidence="2">
    <location>
        <begin position="289"/>
        <end position="307"/>
    </location>
</feature>
<feature type="transmembrane region" description="Helical" evidence="2">
    <location>
        <begin position="122"/>
        <end position="140"/>
    </location>
</feature>
<proteinExistence type="inferred from homology"/>
<dbReference type="InterPro" id="IPR002666">
    <property type="entry name" value="Folate_carrier"/>
</dbReference>
<accession>A0A6B2L634</accession>
<feature type="transmembrane region" description="Helical" evidence="2">
    <location>
        <begin position="259"/>
        <end position="283"/>
    </location>
</feature>
<keyword evidence="2" id="KW-0472">Membrane</keyword>
<dbReference type="GO" id="GO:0005886">
    <property type="term" value="C:plasma membrane"/>
    <property type="evidence" value="ECO:0007669"/>
    <property type="project" value="TreeGrafter"/>
</dbReference>
<dbReference type="InterPro" id="IPR036259">
    <property type="entry name" value="MFS_trans_sf"/>
</dbReference>
<feature type="transmembrane region" description="Helical" evidence="2">
    <location>
        <begin position="26"/>
        <end position="45"/>
    </location>
</feature>
<sequence>MNIFEPSYPFLVKYWREDKRLSESDIYNTIFPVWTYSSPVVLLLFGVLSESIGHKPVIIIGQICSVITTVITILCYRPLEIIFSQITVGAGNASYLIFGAYIYHLADSSQFQHITSYTKCAYLSGLVLSALLGQFLVSYLHVRLVVVFIITLAARTESTCISFGFPWVKREMSIEGAKKIAIEFSHLYKHPSLLVLCLWSIMMTSTHHLAVTYWQSIFEFVDKTVDWNGVVNGVSALFAAGASLIPIKIASKVEKRLTYFQLFILFLSGGFLIMMGAATHIYVAYAGYILYYSIHEFGTTLVSAQIAKMISKKIKSDHYALFFTFQSLLAALMQFALQSAIHAANLRIDHQFLAFGATLWFTMLIYVVYFSVKWMKQKSDQELQTPILTIN</sequence>
<feature type="transmembrane region" description="Helical" evidence="2">
    <location>
        <begin position="353"/>
        <end position="372"/>
    </location>
</feature>
<name>A0A6B2L634_9EUKA</name>
<organism evidence="3">
    <name type="scientific">Arcella intermedia</name>
    <dbReference type="NCBI Taxonomy" id="1963864"/>
    <lineage>
        <taxon>Eukaryota</taxon>
        <taxon>Amoebozoa</taxon>
        <taxon>Tubulinea</taxon>
        <taxon>Elardia</taxon>
        <taxon>Arcellinida</taxon>
        <taxon>Sphaerothecina</taxon>
        <taxon>Arcellidae</taxon>
        <taxon>Arcella</taxon>
    </lineage>
</organism>
<feature type="transmembrane region" description="Helical" evidence="2">
    <location>
        <begin position="57"/>
        <end position="76"/>
    </location>
</feature>
<protein>
    <recommendedName>
        <fullName evidence="4">Major facilitator superfamily (MFS) profile domain-containing protein</fullName>
    </recommendedName>
</protein>
<dbReference type="PANTHER" id="PTHR10686">
    <property type="entry name" value="FOLATE TRANSPORTER"/>
    <property type="match status" value="1"/>
</dbReference>
<evidence type="ECO:0000256" key="2">
    <source>
        <dbReference type="SAM" id="Phobius"/>
    </source>
</evidence>
<dbReference type="SUPFAM" id="SSF103473">
    <property type="entry name" value="MFS general substrate transporter"/>
    <property type="match status" value="1"/>
</dbReference>